<dbReference type="EMBL" id="CAUJNA010003226">
    <property type="protein sequence ID" value="CAJ1396299.1"/>
    <property type="molecule type" value="Genomic_DNA"/>
</dbReference>
<organism evidence="2 3">
    <name type="scientific">Effrenium voratum</name>
    <dbReference type="NCBI Taxonomy" id="2562239"/>
    <lineage>
        <taxon>Eukaryota</taxon>
        <taxon>Sar</taxon>
        <taxon>Alveolata</taxon>
        <taxon>Dinophyceae</taxon>
        <taxon>Suessiales</taxon>
        <taxon>Symbiodiniaceae</taxon>
        <taxon>Effrenium</taxon>
    </lineage>
</organism>
<name>A0AA36IZE3_9DINO</name>
<feature type="region of interest" description="Disordered" evidence="1">
    <location>
        <begin position="80"/>
        <end position="101"/>
    </location>
</feature>
<accession>A0AA36IZE3</accession>
<sequence>MGGIVAARPSGLSSCALQWLELPNFERGINEDQSKATRSSLRQDQLAASLGEAEASLCVAEVWPLPDEVLLLVHVAPSSPNGGLKSSPVAKAKGGGPTERQDCGSRWWLQVWHLDSRKDLLPRVQVKASKVTCVHTASIGGKQLLLCGAEGEAQLLELSTFRVLQDWREGLGQSRPSRVLLRSEAEQPVAVLAQDAGGVFLAKMGQKPERLLPAEGFGDIGEALLEPVGAEGFAVCANGHIYAFEDGALSSVIELPQGEVRQFLTTPYEFFVAVDADGPHKPRAVCCQWPSETDEAGSSAFAVNLRAWHGAALRTSDGGVETSAAGLDLAKVLTKNGRQVRGLALREGLSLAVSSEKGVAVFEWATEVSPALEDLRAIKEQRLLQEAQLQRQELLRRQLLRCQQRLQENREIGGESDSWRGAQ</sequence>
<proteinExistence type="predicted"/>
<evidence type="ECO:0000256" key="1">
    <source>
        <dbReference type="SAM" id="MobiDB-lite"/>
    </source>
</evidence>
<protein>
    <submittedName>
        <fullName evidence="2">Uncharacterized protein</fullName>
    </submittedName>
</protein>
<gene>
    <name evidence="2" type="ORF">EVOR1521_LOCUS20554</name>
</gene>
<evidence type="ECO:0000313" key="2">
    <source>
        <dbReference type="EMBL" id="CAJ1396299.1"/>
    </source>
</evidence>
<keyword evidence="3" id="KW-1185">Reference proteome</keyword>
<dbReference type="Proteomes" id="UP001178507">
    <property type="component" value="Unassembled WGS sequence"/>
</dbReference>
<comment type="caution">
    <text evidence="2">The sequence shown here is derived from an EMBL/GenBank/DDBJ whole genome shotgun (WGS) entry which is preliminary data.</text>
</comment>
<reference evidence="2" key="1">
    <citation type="submission" date="2023-08" db="EMBL/GenBank/DDBJ databases">
        <authorList>
            <person name="Chen Y."/>
            <person name="Shah S."/>
            <person name="Dougan E. K."/>
            <person name="Thang M."/>
            <person name="Chan C."/>
        </authorList>
    </citation>
    <scope>NUCLEOTIDE SEQUENCE</scope>
</reference>
<dbReference type="AlphaFoldDB" id="A0AA36IZE3"/>
<evidence type="ECO:0000313" key="3">
    <source>
        <dbReference type="Proteomes" id="UP001178507"/>
    </source>
</evidence>